<dbReference type="InterPro" id="IPR009057">
    <property type="entry name" value="Homeodomain-like_sf"/>
</dbReference>
<dbReference type="Gene3D" id="1.10.10.60">
    <property type="entry name" value="Homeodomain-like"/>
    <property type="match status" value="1"/>
</dbReference>
<dbReference type="Pfam" id="PF12833">
    <property type="entry name" value="HTH_18"/>
    <property type="match status" value="1"/>
</dbReference>
<protein>
    <submittedName>
        <fullName evidence="5">Transcriptional regulator, AraC family</fullName>
    </submittedName>
</protein>
<dbReference type="Proteomes" id="UP000297318">
    <property type="component" value="Unassembled WGS sequence"/>
</dbReference>
<dbReference type="PANTHER" id="PTHR46796:SF13">
    <property type="entry name" value="HTH-TYPE TRANSCRIPTIONAL ACTIVATOR RHAS"/>
    <property type="match status" value="1"/>
</dbReference>
<sequence>MVGMDAVDDALAHLRVTGSMVGRTLVDPPWGLAVDSAYPCVLAAATQGTMWVTYGDAAPFLVEEGGVVIVAGGAVLRLGDRPNSPVDVVINDRDACFDPATGADLSQSCSLGGRTFGDPDGSVSVLVGAYHSTSETYAMFNQDLPDVVVLPPNDDVTPVLGVIAAEATRNRPGQQVAVDRLMELLAIATIRRWLGENPDAVGWPTALEDPVVGPALQAIREDPAQPWTVASLAAEAAVSRAAFARAFTARVGVPPLTHLRRWRMAVATDLMRAEPHLSLAEVAARVGYGDQFGFSTAYRRVRGVAPSTARRRAA</sequence>
<keyword evidence="1" id="KW-0805">Transcription regulation</keyword>
<organism evidence="5 6">
    <name type="scientific">Serinibacter arcticus</name>
    <dbReference type="NCBI Taxonomy" id="1655435"/>
    <lineage>
        <taxon>Bacteria</taxon>
        <taxon>Bacillati</taxon>
        <taxon>Actinomycetota</taxon>
        <taxon>Actinomycetes</taxon>
        <taxon>Micrococcales</taxon>
        <taxon>Beutenbergiaceae</taxon>
        <taxon>Serinibacter</taxon>
    </lineage>
</organism>
<dbReference type="Pfam" id="PF12852">
    <property type="entry name" value="Cupin_6"/>
    <property type="match status" value="1"/>
</dbReference>
<dbReference type="EMBL" id="RHPJ01000002">
    <property type="protein sequence ID" value="TGO04976.1"/>
    <property type="molecule type" value="Genomic_DNA"/>
</dbReference>
<dbReference type="SMART" id="SM00342">
    <property type="entry name" value="HTH_ARAC"/>
    <property type="match status" value="1"/>
</dbReference>
<feature type="domain" description="HTH araC/xylS-type" evidence="4">
    <location>
        <begin position="213"/>
        <end position="312"/>
    </location>
</feature>
<dbReference type="InterPro" id="IPR050204">
    <property type="entry name" value="AraC_XylS_family_regulators"/>
</dbReference>
<dbReference type="PANTHER" id="PTHR46796">
    <property type="entry name" value="HTH-TYPE TRANSCRIPTIONAL ACTIVATOR RHAS-RELATED"/>
    <property type="match status" value="1"/>
</dbReference>
<dbReference type="InterPro" id="IPR032783">
    <property type="entry name" value="AraC_lig"/>
</dbReference>
<comment type="caution">
    <text evidence="5">The sequence shown here is derived from an EMBL/GenBank/DDBJ whole genome shotgun (WGS) entry which is preliminary data.</text>
</comment>
<reference evidence="5 6" key="1">
    <citation type="submission" date="2018-11" db="EMBL/GenBank/DDBJ databases">
        <title>Complete genome sequencing of the Actinobacteria Serinibacter sp. K3-2.</title>
        <authorList>
            <person name="Rakitin A.L."/>
            <person name="Beletsky A.V."/>
            <person name="Mardanov A.V."/>
            <person name="Ravin N.V."/>
            <person name="Gromova A.S."/>
            <person name="Filippova S.N."/>
            <person name="Gal'Chenko V.F."/>
        </authorList>
    </citation>
    <scope>NUCLEOTIDE SEQUENCE [LARGE SCALE GENOMIC DNA]</scope>
    <source>
        <strain evidence="5 6">K3-2</strain>
    </source>
</reference>
<evidence type="ECO:0000259" key="4">
    <source>
        <dbReference type="PROSITE" id="PS01124"/>
    </source>
</evidence>
<dbReference type="PROSITE" id="PS00041">
    <property type="entry name" value="HTH_ARAC_FAMILY_1"/>
    <property type="match status" value="1"/>
</dbReference>
<evidence type="ECO:0000313" key="5">
    <source>
        <dbReference type="EMBL" id="TGO04976.1"/>
    </source>
</evidence>
<dbReference type="PROSITE" id="PS01124">
    <property type="entry name" value="HTH_ARAC_FAMILY_2"/>
    <property type="match status" value="1"/>
</dbReference>
<keyword evidence="2" id="KW-0238">DNA-binding</keyword>
<proteinExistence type="predicted"/>
<accession>A0A4Z1DZJ2</accession>
<evidence type="ECO:0000313" key="6">
    <source>
        <dbReference type="Proteomes" id="UP000297318"/>
    </source>
</evidence>
<dbReference type="AlphaFoldDB" id="A0A4Z1DZJ2"/>
<keyword evidence="6" id="KW-1185">Reference proteome</keyword>
<keyword evidence="3" id="KW-0804">Transcription</keyword>
<evidence type="ECO:0000256" key="3">
    <source>
        <dbReference type="ARBA" id="ARBA00023163"/>
    </source>
</evidence>
<dbReference type="InterPro" id="IPR018060">
    <property type="entry name" value="HTH_AraC"/>
</dbReference>
<gene>
    <name evidence="5" type="ORF">SERN_0980</name>
</gene>
<dbReference type="SUPFAM" id="SSF46689">
    <property type="entry name" value="Homeodomain-like"/>
    <property type="match status" value="2"/>
</dbReference>
<dbReference type="GO" id="GO:0003700">
    <property type="term" value="F:DNA-binding transcription factor activity"/>
    <property type="evidence" value="ECO:0007669"/>
    <property type="project" value="InterPro"/>
</dbReference>
<dbReference type="InterPro" id="IPR018062">
    <property type="entry name" value="HTH_AraC-typ_CS"/>
</dbReference>
<dbReference type="GO" id="GO:0043565">
    <property type="term" value="F:sequence-specific DNA binding"/>
    <property type="evidence" value="ECO:0007669"/>
    <property type="project" value="InterPro"/>
</dbReference>
<evidence type="ECO:0000256" key="2">
    <source>
        <dbReference type="ARBA" id="ARBA00023125"/>
    </source>
</evidence>
<evidence type="ECO:0000256" key="1">
    <source>
        <dbReference type="ARBA" id="ARBA00023015"/>
    </source>
</evidence>
<name>A0A4Z1DZJ2_9MICO</name>